<proteinExistence type="predicted"/>
<accession>A0A9X9L6M8</accession>
<gene>
    <name evidence="2" type="ORF">BGT96224V316_LOCUS26</name>
</gene>
<feature type="signal peptide" evidence="1">
    <location>
        <begin position="1"/>
        <end position="25"/>
    </location>
</feature>
<keyword evidence="1" id="KW-0732">Signal</keyword>
<name>A0A9X9L6M8_BLUGR</name>
<reference evidence="2 3" key="1">
    <citation type="submission" date="2018-08" db="EMBL/GenBank/DDBJ databases">
        <authorList>
            <person name="Muller C M."/>
        </authorList>
    </citation>
    <scope>NUCLEOTIDE SEQUENCE [LARGE SCALE GENOMIC DNA]</scope>
</reference>
<dbReference type="EMBL" id="LR026984">
    <property type="protein sequence ID" value="VCU38769.1"/>
    <property type="molecule type" value="Genomic_DNA"/>
</dbReference>
<organism evidence="2 3">
    <name type="scientific">Blumeria graminis f. sp. tritici</name>
    <dbReference type="NCBI Taxonomy" id="62690"/>
    <lineage>
        <taxon>Eukaryota</taxon>
        <taxon>Fungi</taxon>
        <taxon>Dikarya</taxon>
        <taxon>Ascomycota</taxon>
        <taxon>Pezizomycotina</taxon>
        <taxon>Leotiomycetes</taxon>
        <taxon>Erysiphales</taxon>
        <taxon>Erysiphaceae</taxon>
        <taxon>Blumeria</taxon>
    </lineage>
</organism>
<evidence type="ECO:0000313" key="2">
    <source>
        <dbReference type="EMBL" id="VCU38769.1"/>
    </source>
</evidence>
<evidence type="ECO:0000256" key="1">
    <source>
        <dbReference type="SAM" id="SignalP"/>
    </source>
</evidence>
<evidence type="ECO:0000313" key="3">
    <source>
        <dbReference type="Proteomes" id="UP000324639"/>
    </source>
</evidence>
<keyword evidence="3" id="KW-1185">Reference proteome</keyword>
<dbReference type="AlphaFoldDB" id="A0A9X9L6M8"/>
<sequence>MHLFLTGVALKVILLIVNLSSLSEGRGFRCNAGEIVDQDLESIRQLACNSLKTGDAKSSVDVNSQGNQKVGFEWKLPKPLTIEQFDGGMITQLQLTDNCEITSITVSSKGNESQVCPREMAIHKRQDTILKCNGVQFYKDRMNDAAARFCSDGRVDRDKALAFPYGYWPVMFSTVHHYMGDLGDYQKVNAADSSIKSYVVYENNCNVIGAIIYKDNSYQACSFVDYIG</sequence>
<feature type="chain" id="PRO_5040901707" evidence="1">
    <location>
        <begin position="26"/>
        <end position="228"/>
    </location>
</feature>
<protein>
    <submittedName>
        <fullName evidence="2">Bgt-51548</fullName>
    </submittedName>
</protein>
<dbReference type="Proteomes" id="UP000324639">
    <property type="component" value="Chromosome Bgt_-01"/>
</dbReference>